<keyword evidence="3" id="KW-0808">Transferase</keyword>
<dbReference type="Pfam" id="PF06580">
    <property type="entry name" value="His_kinase"/>
    <property type="match status" value="1"/>
</dbReference>
<feature type="domain" description="HAMP" evidence="6">
    <location>
        <begin position="300"/>
        <end position="352"/>
    </location>
</feature>
<dbReference type="Gene3D" id="6.10.340.10">
    <property type="match status" value="1"/>
</dbReference>
<evidence type="ECO:0000256" key="1">
    <source>
        <dbReference type="ARBA" id="ARBA00004370"/>
    </source>
</evidence>
<dbReference type="Proteomes" id="UP001315967">
    <property type="component" value="Chromosome"/>
</dbReference>
<evidence type="ECO:0000256" key="4">
    <source>
        <dbReference type="ARBA" id="ARBA00022777"/>
    </source>
</evidence>
<evidence type="ECO:0000256" key="3">
    <source>
        <dbReference type="ARBA" id="ARBA00022679"/>
    </source>
</evidence>
<keyword evidence="8" id="KW-1185">Reference proteome</keyword>
<dbReference type="EMBL" id="CP102453">
    <property type="protein sequence ID" value="UUX35141.1"/>
    <property type="molecule type" value="Genomic_DNA"/>
</dbReference>
<feature type="transmembrane region" description="Helical" evidence="5">
    <location>
        <begin position="21"/>
        <end position="41"/>
    </location>
</feature>
<dbReference type="Gene3D" id="3.30.565.10">
    <property type="entry name" value="Histidine kinase-like ATPase, C-terminal domain"/>
    <property type="match status" value="1"/>
</dbReference>
<dbReference type="Pfam" id="PF00672">
    <property type="entry name" value="HAMP"/>
    <property type="match status" value="1"/>
</dbReference>
<proteinExistence type="predicted"/>
<evidence type="ECO:0000256" key="2">
    <source>
        <dbReference type="ARBA" id="ARBA00022553"/>
    </source>
</evidence>
<keyword evidence="5" id="KW-0812">Transmembrane</keyword>
<dbReference type="CDD" id="cd06225">
    <property type="entry name" value="HAMP"/>
    <property type="match status" value="1"/>
</dbReference>
<dbReference type="InterPro" id="IPR003594">
    <property type="entry name" value="HATPase_dom"/>
</dbReference>
<gene>
    <name evidence="7" type="ORF">NRE15_05735</name>
</gene>
<evidence type="ECO:0000313" key="7">
    <source>
        <dbReference type="EMBL" id="UUX35141.1"/>
    </source>
</evidence>
<keyword evidence="5" id="KW-0472">Membrane</keyword>
<dbReference type="GO" id="GO:0016301">
    <property type="term" value="F:kinase activity"/>
    <property type="evidence" value="ECO:0007669"/>
    <property type="project" value="UniProtKB-KW"/>
</dbReference>
<accession>A0ABY5P8Q0</accession>
<dbReference type="PANTHER" id="PTHR34220">
    <property type="entry name" value="SENSOR HISTIDINE KINASE YPDA"/>
    <property type="match status" value="1"/>
</dbReference>
<evidence type="ECO:0000313" key="8">
    <source>
        <dbReference type="Proteomes" id="UP001315967"/>
    </source>
</evidence>
<dbReference type="InterPro" id="IPR003660">
    <property type="entry name" value="HAMP_dom"/>
</dbReference>
<protein>
    <submittedName>
        <fullName evidence="7">Histidine kinase</fullName>
    </submittedName>
</protein>
<dbReference type="InterPro" id="IPR010559">
    <property type="entry name" value="Sig_transdc_His_kin_internal"/>
</dbReference>
<dbReference type="SUPFAM" id="SSF158472">
    <property type="entry name" value="HAMP domain-like"/>
    <property type="match status" value="1"/>
</dbReference>
<dbReference type="RefSeq" id="WP_313794634.1">
    <property type="nucleotide sequence ID" value="NZ_CP102453.1"/>
</dbReference>
<dbReference type="SUPFAM" id="SSF55874">
    <property type="entry name" value="ATPase domain of HSP90 chaperone/DNA topoisomerase II/histidine kinase"/>
    <property type="match status" value="1"/>
</dbReference>
<feature type="transmembrane region" description="Helical" evidence="5">
    <location>
        <begin position="275"/>
        <end position="295"/>
    </location>
</feature>
<dbReference type="InterPro" id="IPR050640">
    <property type="entry name" value="Bact_2-comp_sensor_kinase"/>
</dbReference>
<keyword evidence="5" id="KW-1133">Transmembrane helix</keyword>
<dbReference type="PANTHER" id="PTHR34220:SF7">
    <property type="entry name" value="SENSOR HISTIDINE KINASE YPDA"/>
    <property type="match status" value="1"/>
</dbReference>
<organism evidence="7 8">
    <name type="scientific">Fundicoccus culcitae</name>
    <dbReference type="NCBI Taxonomy" id="2969821"/>
    <lineage>
        <taxon>Bacteria</taxon>
        <taxon>Bacillati</taxon>
        <taxon>Bacillota</taxon>
        <taxon>Bacilli</taxon>
        <taxon>Lactobacillales</taxon>
        <taxon>Aerococcaceae</taxon>
        <taxon>Fundicoccus</taxon>
    </lineage>
</organism>
<keyword evidence="2" id="KW-0597">Phosphoprotein</keyword>
<keyword evidence="4 7" id="KW-0418">Kinase</keyword>
<evidence type="ECO:0000259" key="6">
    <source>
        <dbReference type="PROSITE" id="PS50885"/>
    </source>
</evidence>
<dbReference type="PROSITE" id="PS50885">
    <property type="entry name" value="HAMP"/>
    <property type="match status" value="1"/>
</dbReference>
<comment type="subcellular location">
    <subcellularLocation>
        <location evidence="1">Membrane</location>
    </subcellularLocation>
</comment>
<dbReference type="Pfam" id="PF02518">
    <property type="entry name" value="HATPase_c"/>
    <property type="match status" value="1"/>
</dbReference>
<sequence>MRTKRIKINKPTSIKKRILKITLASSLVPLCITLIVGIISIRNYIITTEIESQQEYARIITYNLNSKIQSYNESLSYLVHNDILLDVISEDQTTNFDMYDAYRNYINPIFNTVLDQHSDIESITLYTNKPLYDHGQYIKHLSEEEIHSKFDLNRYSINKFKFNKENNKIEVYNQIVRNDIDTLNVISISINLNAFYEPIFPIRAGTENIIIQNANTKDRVFEFSNQNEPDSFIQSSILSRLLFIPEFTYQSFDLNNNWSGTIKSNISSLYEITNLIIIIGLISIIFIFLLTFYLLRYLTNTIANPISNLVYEMSQINETNFEIQKKYYSQDEIGSLYQSFSDMLKRINSLINDVYNAEVLKQKSELKSLQSQINPHFFYNSLSLINNKAILSENEDISEMAQLLSKYFRLSLNQGNETIPVKNEMELTISYAKIQQKMQNNAFKIDIDIDESIYQFEMINLIIQPFVENAIIHGLSSIEDDRIPVLNITARNIDDTLQFIIKDNGIGMEQTLVDSLLSYKSQHYGIKNVEQRLNLYYGTRATIQISSEKDIGTIVILNISSALKIS</sequence>
<dbReference type="InterPro" id="IPR036890">
    <property type="entry name" value="HATPase_C_sf"/>
</dbReference>
<evidence type="ECO:0000256" key="5">
    <source>
        <dbReference type="SAM" id="Phobius"/>
    </source>
</evidence>
<reference evidence="7 8" key="1">
    <citation type="submission" date="2022-08" db="EMBL/GenBank/DDBJ databases">
        <title>Aerococcaceae sp. nov isolated from spoiled eye mask.</title>
        <authorList>
            <person name="Zhou G."/>
            <person name="Xie X.-B."/>
            <person name="Shi Q.-S."/>
            <person name="Wang Y.-S."/>
            <person name="Wen X."/>
            <person name="Peng H."/>
            <person name="Yang X.-J."/>
            <person name="Tao H.-B."/>
            <person name="Huang X.-M."/>
        </authorList>
    </citation>
    <scope>NUCLEOTIDE SEQUENCE [LARGE SCALE GENOMIC DNA]</scope>
    <source>
        <strain evidence="8">DM20194951</strain>
    </source>
</reference>
<name>A0ABY5P8Q0_9LACT</name>